<evidence type="ECO:0000256" key="4">
    <source>
        <dbReference type="ARBA" id="ARBA00022679"/>
    </source>
</evidence>
<evidence type="ECO:0000256" key="3">
    <source>
        <dbReference type="ARBA" id="ARBA00012095"/>
    </source>
</evidence>
<gene>
    <name evidence="11" type="ORF">CLV38_11129</name>
</gene>
<organism evidence="11 12">
    <name type="scientific">Alkalibacterium olivapovliticus</name>
    <dbReference type="NCBI Taxonomy" id="99907"/>
    <lineage>
        <taxon>Bacteria</taxon>
        <taxon>Bacillati</taxon>
        <taxon>Bacillota</taxon>
        <taxon>Bacilli</taxon>
        <taxon>Lactobacillales</taxon>
        <taxon>Carnobacteriaceae</taxon>
        <taxon>Alkalibacterium</taxon>
    </lineage>
</organism>
<keyword evidence="12" id="KW-1185">Reference proteome</keyword>
<sequence>MKLKADDINAYLKAVTKKVEEEKNYLSELDRKLGDGDHGVTMSIGFTAVDKKMDELKDEQKIKPILTSAGMSFLDAVGSSVGPLYASGLLKAGNSVGDKEELSDEDIVTLWSSFVDGVEHRSGAKVGDKTILDTLIPFRDSLTDSTDTTDVLEQFKEAVEAGKKGMEETEQMQSSIGRSSRLGERSIGTKDPGATSAYLIIQAFLDYMQSV</sequence>
<dbReference type="PANTHER" id="PTHR28629">
    <property type="entry name" value="TRIOKINASE/FMN CYCLASE"/>
    <property type="match status" value="1"/>
</dbReference>
<proteinExistence type="predicted"/>
<dbReference type="EMBL" id="PVTO01000011">
    <property type="protein sequence ID" value="PRY82479.1"/>
    <property type="molecule type" value="Genomic_DNA"/>
</dbReference>
<dbReference type="FunFam" id="1.25.40.340:FF:000002">
    <property type="entry name" value="Dihydroxyacetone kinase, L subunit"/>
    <property type="match status" value="1"/>
</dbReference>
<dbReference type="InterPro" id="IPR004007">
    <property type="entry name" value="DhaL_dom"/>
</dbReference>
<dbReference type="GO" id="GO:0004371">
    <property type="term" value="F:glycerone kinase activity"/>
    <property type="evidence" value="ECO:0007669"/>
    <property type="project" value="InterPro"/>
</dbReference>
<dbReference type="Gene3D" id="1.25.40.340">
    <property type="match status" value="1"/>
</dbReference>
<reference evidence="11 12" key="1">
    <citation type="submission" date="2018-03" db="EMBL/GenBank/DDBJ databases">
        <title>Genomic Encyclopedia of Archaeal and Bacterial Type Strains, Phase II (KMG-II): from individual species to whole genera.</title>
        <authorList>
            <person name="Goeker M."/>
        </authorList>
    </citation>
    <scope>NUCLEOTIDE SEQUENCE [LARGE SCALE GENOMIC DNA]</scope>
    <source>
        <strain evidence="11 12">DSM 13175</strain>
    </source>
</reference>
<dbReference type="Pfam" id="PF02734">
    <property type="entry name" value="Dak2"/>
    <property type="match status" value="1"/>
</dbReference>
<name>A0A2T0W718_9LACT</name>
<comment type="pathway">
    <text evidence="2">Polyol metabolism; glycerol degradation.</text>
</comment>
<dbReference type="PANTHER" id="PTHR28629:SF4">
    <property type="entry name" value="TRIOKINASE_FMN CYCLASE"/>
    <property type="match status" value="1"/>
</dbReference>
<dbReference type="GO" id="GO:0005829">
    <property type="term" value="C:cytosol"/>
    <property type="evidence" value="ECO:0007669"/>
    <property type="project" value="TreeGrafter"/>
</dbReference>
<feature type="domain" description="DhaL" evidence="10">
    <location>
        <begin position="6"/>
        <end position="206"/>
    </location>
</feature>
<dbReference type="Proteomes" id="UP000238205">
    <property type="component" value="Unassembled WGS sequence"/>
</dbReference>
<comment type="subunit">
    <text evidence="7">Homodimer. The dihydroxyacetone kinase complex is composed of a homodimer of DhaM, a homodimer of DhaK and the subunit DhaL.</text>
</comment>
<evidence type="ECO:0000313" key="12">
    <source>
        <dbReference type="Proteomes" id="UP000238205"/>
    </source>
</evidence>
<comment type="catalytic activity">
    <reaction evidence="1">
        <text>dihydroxyacetone + phosphoenolpyruvate = dihydroxyacetone phosphate + pyruvate</text>
        <dbReference type="Rhea" id="RHEA:18381"/>
        <dbReference type="ChEBI" id="CHEBI:15361"/>
        <dbReference type="ChEBI" id="CHEBI:16016"/>
        <dbReference type="ChEBI" id="CHEBI:57642"/>
        <dbReference type="ChEBI" id="CHEBI:58702"/>
        <dbReference type="EC" id="2.7.1.121"/>
    </reaction>
</comment>
<evidence type="ECO:0000256" key="6">
    <source>
        <dbReference type="ARBA" id="ARBA00022798"/>
    </source>
</evidence>
<dbReference type="GO" id="GO:0019563">
    <property type="term" value="P:glycerol catabolic process"/>
    <property type="evidence" value="ECO:0007669"/>
    <property type="project" value="TreeGrafter"/>
</dbReference>
<evidence type="ECO:0000256" key="5">
    <source>
        <dbReference type="ARBA" id="ARBA00022777"/>
    </source>
</evidence>
<dbReference type="InterPro" id="IPR012737">
    <property type="entry name" value="DhaK_L_YcgS"/>
</dbReference>
<evidence type="ECO:0000313" key="11">
    <source>
        <dbReference type="EMBL" id="PRY82479.1"/>
    </source>
</evidence>
<comment type="caution">
    <text evidence="11">The sequence shown here is derived from an EMBL/GenBank/DDBJ whole genome shotgun (WGS) entry which is preliminary data.</text>
</comment>
<evidence type="ECO:0000256" key="8">
    <source>
        <dbReference type="ARBA" id="ARBA00055771"/>
    </source>
</evidence>
<comment type="function">
    <text evidence="8">ADP-binding subunit of the dihydroxyacetone kinase, which is responsible for the phosphoenolpyruvate (PEP)-dependent phosphorylation of dihydroxyacetone. DhaL-ADP is converted to DhaL-ATP via a phosphoryl group transfer from DhaM and transmits it to dihydroxyacetone binds to DhaK.</text>
</comment>
<dbReference type="EC" id="2.7.1.121" evidence="3"/>
<evidence type="ECO:0000256" key="7">
    <source>
        <dbReference type="ARBA" id="ARBA00046577"/>
    </source>
</evidence>
<protein>
    <recommendedName>
        <fullName evidence="3">phosphoenolpyruvate--glycerone phosphotransferase</fullName>
        <ecNumber evidence="3">2.7.1.121</ecNumber>
    </recommendedName>
</protein>
<dbReference type="SMART" id="SM01120">
    <property type="entry name" value="Dak2"/>
    <property type="match status" value="1"/>
</dbReference>
<dbReference type="OrthoDB" id="9800291at2"/>
<keyword evidence="5 11" id="KW-0418">Kinase</keyword>
<evidence type="ECO:0000256" key="9">
    <source>
        <dbReference type="SAM" id="MobiDB-lite"/>
    </source>
</evidence>
<keyword evidence="4" id="KW-0808">Transferase</keyword>
<evidence type="ECO:0000256" key="2">
    <source>
        <dbReference type="ARBA" id="ARBA00004745"/>
    </source>
</evidence>
<dbReference type="NCBIfam" id="TIGR02365">
    <property type="entry name" value="dha_L_ycgS"/>
    <property type="match status" value="1"/>
</dbReference>
<accession>A0A2T0W718</accession>
<dbReference type="PROSITE" id="PS51480">
    <property type="entry name" value="DHAL"/>
    <property type="match status" value="1"/>
</dbReference>
<evidence type="ECO:0000256" key="1">
    <source>
        <dbReference type="ARBA" id="ARBA00001113"/>
    </source>
</evidence>
<dbReference type="InterPro" id="IPR036117">
    <property type="entry name" value="DhaL_dom_sf"/>
</dbReference>
<evidence type="ECO:0000259" key="10">
    <source>
        <dbReference type="PROSITE" id="PS51480"/>
    </source>
</evidence>
<dbReference type="SUPFAM" id="SSF101473">
    <property type="entry name" value="DhaL-like"/>
    <property type="match status" value="1"/>
</dbReference>
<feature type="region of interest" description="Disordered" evidence="9">
    <location>
        <begin position="162"/>
        <end position="188"/>
    </location>
</feature>
<dbReference type="InterPro" id="IPR050861">
    <property type="entry name" value="Dihydroxyacetone_Kinase"/>
</dbReference>
<dbReference type="GO" id="GO:0047324">
    <property type="term" value="F:phosphoenolpyruvate-glycerone phosphotransferase activity"/>
    <property type="evidence" value="ECO:0007669"/>
    <property type="project" value="UniProtKB-EC"/>
</dbReference>
<dbReference type="RefSeq" id="WP_106193254.1">
    <property type="nucleotide sequence ID" value="NZ_PVTO01000011.1"/>
</dbReference>
<keyword evidence="6" id="KW-0319">Glycerol metabolism</keyword>
<dbReference type="AlphaFoldDB" id="A0A2T0W718"/>